<evidence type="ECO:0000313" key="1">
    <source>
        <dbReference type="EMBL" id="GGR17857.1"/>
    </source>
</evidence>
<reference evidence="1" key="2">
    <citation type="submission" date="2020-09" db="EMBL/GenBank/DDBJ databases">
        <authorList>
            <person name="Sun Q."/>
            <person name="Ohkuma M."/>
        </authorList>
    </citation>
    <scope>NUCLEOTIDE SEQUENCE</scope>
    <source>
        <strain evidence="1">JCM 3346</strain>
    </source>
</reference>
<proteinExistence type="predicted"/>
<dbReference type="RefSeq" id="WP_189084040.1">
    <property type="nucleotide sequence ID" value="NZ_BMRJ01000001.1"/>
</dbReference>
<protein>
    <submittedName>
        <fullName evidence="1">Uncharacterized protein</fullName>
    </submittedName>
</protein>
<sequence length="348" mass="36605">MGKRDAARGRISPLAVIGWVGAAALLGGALLAALGGLNQSVYGASNFVQRYLSAIADDDLATAATTPGVALNADALAELGLPTDVSTAMLRSGIVDSGPADVRIVEDVQHDDGTHSVTASYRIGTSIAETTFEVKPIEPLYGVLHRWAFAESPLAIIDVTAAHSPQFTVGDLTLDTRATKPEDELANFTQTTPYLAIAPAAYEFEYDSQLLQAPHVTAVAEPGKRGAVTVDAQPTQAFVDRVQAQLDLYLQGCVEQQVLNPTDCPFGIDIDDRILSAPVWSMVASPTVTLTAGESAFEMPATAGTAHISVEVQSLFDGEVSTLEEDRGFTVALDARIKPDGSIAVQLK</sequence>
<evidence type="ECO:0000313" key="2">
    <source>
        <dbReference type="Proteomes" id="UP000610303"/>
    </source>
</evidence>
<name>A0A918CDE6_AGRME</name>
<dbReference type="EMBL" id="BMRJ01000001">
    <property type="protein sequence ID" value="GGR17857.1"/>
    <property type="molecule type" value="Genomic_DNA"/>
</dbReference>
<reference evidence="1" key="1">
    <citation type="journal article" date="2014" name="Int. J. Syst. Evol. Microbiol.">
        <title>Complete genome sequence of Corynebacterium casei LMG S-19264T (=DSM 44701T), isolated from a smear-ripened cheese.</title>
        <authorList>
            <consortium name="US DOE Joint Genome Institute (JGI-PGF)"/>
            <person name="Walter F."/>
            <person name="Albersmeier A."/>
            <person name="Kalinowski J."/>
            <person name="Ruckert C."/>
        </authorList>
    </citation>
    <scope>NUCLEOTIDE SEQUENCE</scope>
    <source>
        <strain evidence="1">JCM 3346</strain>
    </source>
</reference>
<accession>A0A918CDE6</accession>
<gene>
    <name evidence="1" type="ORF">GCM10010196_08630</name>
</gene>
<dbReference type="AlphaFoldDB" id="A0A918CDE6"/>
<keyword evidence="2" id="KW-1185">Reference proteome</keyword>
<comment type="caution">
    <text evidence="1">The sequence shown here is derived from an EMBL/GenBank/DDBJ whole genome shotgun (WGS) entry which is preliminary data.</text>
</comment>
<organism evidence="1 2">
    <name type="scientific">Agromyces mediolanus</name>
    <name type="common">Corynebacterium mediolanum</name>
    <dbReference type="NCBI Taxonomy" id="41986"/>
    <lineage>
        <taxon>Bacteria</taxon>
        <taxon>Bacillati</taxon>
        <taxon>Actinomycetota</taxon>
        <taxon>Actinomycetes</taxon>
        <taxon>Micrococcales</taxon>
        <taxon>Microbacteriaceae</taxon>
        <taxon>Agromyces</taxon>
    </lineage>
</organism>
<dbReference type="Proteomes" id="UP000610303">
    <property type="component" value="Unassembled WGS sequence"/>
</dbReference>